<evidence type="ECO:0000259" key="3">
    <source>
        <dbReference type="Pfam" id="PF23664"/>
    </source>
</evidence>
<evidence type="ECO:0000313" key="9">
    <source>
        <dbReference type="Proteomes" id="UP000193719"/>
    </source>
</evidence>
<evidence type="ECO:0000259" key="5">
    <source>
        <dbReference type="Pfam" id="PF24312"/>
    </source>
</evidence>
<feature type="domain" description="Nucleoporin POM152 Ig-like" evidence="5">
    <location>
        <begin position="373"/>
        <end position="463"/>
    </location>
</feature>
<dbReference type="OrthoDB" id="5529162at2759"/>
<dbReference type="InterPro" id="IPR037701">
    <property type="entry name" value="Pom152"/>
</dbReference>
<evidence type="ECO:0000259" key="7">
    <source>
        <dbReference type="Pfam" id="PF24527"/>
    </source>
</evidence>
<dbReference type="AlphaFoldDB" id="A0A1Y1V0I9"/>
<keyword evidence="2" id="KW-0812">Transmembrane</keyword>
<reference evidence="8 9" key="2">
    <citation type="submission" date="2016-08" db="EMBL/GenBank/DDBJ databases">
        <title>Pervasive Adenine N6-methylation of Active Genes in Fungi.</title>
        <authorList>
            <consortium name="DOE Joint Genome Institute"/>
            <person name="Mondo S.J."/>
            <person name="Dannebaum R.O."/>
            <person name="Kuo R.C."/>
            <person name="Labutti K."/>
            <person name="Haridas S."/>
            <person name="Kuo A."/>
            <person name="Salamov A."/>
            <person name="Ahrendt S.R."/>
            <person name="Lipzen A."/>
            <person name="Sullivan W."/>
            <person name="Andreopoulos W.B."/>
            <person name="Clum A."/>
            <person name="Lindquist E."/>
            <person name="Daum C."/>
            <person name="Ramamoorthy G.K."/>
            <person name="Gryganskyi A."/>
            <person name="Culley D."/>
            <person name="Magnuson J.K."/>
            <person name="James T.Y."/>
            <person name="O'Malley M.A."/>
            <person name="Stajich J.E."/>
            <person name="Spatafora J.W."/>
            <person name="Visel A."/>
            <person name="Grigoriev I.V."/>
        </authorList>
    </citation>
    <scope>NUCLEOTIDE SEQUENCE [LARGE SCALE GENOMIC DNA]</scope>
    <source>
        <strain evidence="9">finn</strain>
    </source>
</reference>
<feature type="transmembrane region" description="Helical" evidence="2">
    <location>
        <begin position="65"/>
        <end position="85"/>
    </location>
</feature>
<evidence type="ECO:0000259" key="4">
    <source>
        <dbReference type="Pfam" id="PF24097"/>
    </source>
</evidence>
<dbReference type="Proteomes" id="UP000193719">
    <property type="component" value="Unassembled WGS sequence"/>
</dbReference>
<dbReference type="Pfam" id="PF24097">
    <property type="entry name" value="TMD_POM152"/>
    <property type="match status" value="1"/>
</dbReference>
<gene>
    <name evidence="8" type="ORF">BCR36DRAFT_360594</name>
</gene>
<dbReference type="GO" id="GO:0006999">
    <property type="term" value="P:nuclear pore organization"/>
    <property type="evidence" value="ECO:0007669"/>
    <property type="project" value="TreeGrafter"/>
</dbReference>
<comment type="caution">
    <text evidence="8">The sequence shown here is derived from an EMBL/GenBank/DDBJ whole genome shotgun (WGS) entry which is preliminary data.</text>
</comment>
<reference evidence="8 9" key="1">
    <citation type="submission" date="2016-08" db="EMBL/GenBank/DDBJ databases">
        <title>Genomes of anaerobic fungi encode conserved fungal cellulosomes for biomass hydrolysis.</title>
        <authorList>
            <consortium name="DOE Joint Genome Institute"/>
            <person name="Haitjema C.H."/>
            <person name="Gilmore S.P."/>
            <person name="Henske J.K."/>
            <person name="Solomon K.V."/>
            <person name="De Groot R."/>
            <person name="Kuo A."/>
            <person name="Mondo S.J."/>
            <person name="Salamov A.A."/>
            <person name="Labutti K."/>
            <person name="Zhao Z."/>
            <person name="Chiniquy J."/>
            <person name="Barry K."/>
            <person name="Brewer H.M."/>
            <person name="Purvine S.O."/>
            <person name="Wright A.T."/>
            <person name="Boxma B."/>
            <person name="Van Alen T."/>
            <person name="Hackstein J.H."/>
            <person name="Baker S.E."/>
            <person name="Grigoriev I.V."/>
            <person name="O'Malley M.A."/>
        </authorList>
    </citation>
    <scope>NUCLEOTIDE SEQUENCE [LARGE SCALE GENOMIC DNA]</scope>
    <source>
        <strain evidence="9">finn</strain>
    </source>
</reference>
<proteinExistence type="predicted"/>
<organism evidence="8 9">
    <name type="scientific">Piromyces finnis</name>
    <dbReference type="NCBI Taxonomy" id="1754191"/>
    <lineage>
        <taxon>Eukaryota</taxon>
        <taxon>Fungi</taxon>
        <taxon>Fungi incertae sedis</taxon>
        <taxon>Chytridiomycota</taxon>
        <taxon>Chytridiomycota incertae sedis</taxon>
        <taxon>Neocallimastigomycetes</taxon>
        <taxon>Neocallimastigales</taxon>
        <taxon>Neocallimastigaceae</taxon>
        <taxon>Piromyces</taxon>
    </lineage>
</organism>
<dbReference type="GO" id="GO:0017056">
    <property type="term" value="F:structural constituent of nuclear pore"/>
    <property type="evidence" value="ECO:0007669"/>
    <property type="project" value="InterPro"/>
</dbReference>
<dbReference type="GO" id="GO:0070762">
    <property type="term" value="C:nuclear pore transmembrane ring"/>
    <property type="evidence" value="ECO:0007669"/>
    <property type="project" value="TreeGrafter"/>
</dbReference>
<evidence type="ECO:0000259" key="6">
    <source>
        <dbReference type="Pfam" id="PF24519"/>
    </source>
</evidence>
<dbReference type="Pfam" id="PF24527">
    <property type="entry name" value="Ig-like_Pom152_9"/>
    <property type="match status" value="1"/>
</dbReference>
<feature type="domain" description="Nucleoporin POM152 N-terminal transmembrane" evidence="4">
    <location>
        <begin position="2"/>
        <end position="85"/>
    </location>
</feature>
<dbReference type="InterPro" id="IPR056543">
    <property type="entry name" value="Ig-like_POM152_9th"/>
</dbReference>
<feature type="region of interest" description="Disordered" evidence="1">
    <location>
        <begin position="1165"/>
        <end position="1193"/>
    </location>
</feature>
<dbReference type="EMBL" id="MCFH01000050">
    <property type="protein sequence ID" value="ORX43789.1"/>
    <property type="molecule type" value="Genomic_DNA"/>
</dbReference>
<evidence type="ECO:0000313" key="8">
    <source>
        <dbReference type="EMBL" id="ORX43789.1"/>
    </source>
</evidence>
<dbReference type="InterPro" id="IPR056541">
    <property type="entry name" value="Ig-like_POM152"/>
</dbReference>
<dbReference type="InterPro" id="IPR056542">
    <property type="entry name" value="Ig-like_POM152_1st"/>
</dbReference>
<feature type="domain" description="Nucleoporin POM152 ninth Ig-like" evidence="7">
    <location>
        <begin position="991"/>
        <end position="1045"/>
    </location>
</feature>
<accession>A0A1Y1V0I9</accession>
<dbReference type="GO" id="GO:0006606">
    <property type="term" value="P:protein import into nucleus"/>
    <property type="evidence" value="ECO:0007669"/>
    <property type="project" value="TreeGrafter"/>
</dbReference>
<dbReference type="Pfam" id="PF23664">
    <property type="entry name" value="Ig_Pom152"/>
    <property type="match status" value="2"/>
</dbReference>
<dbReference type="InterPro" id="IPR056544">
    <property type="entry name" value="Ig_POM152"/>
</dbReference>
<evidence type="ECO:0000256" key="2">
    <source>
        <dbReference type="SAM" id="Phobius"/>
    </source>
</evidence>
<dbReference type="PANTHER" id="PTHR28206:SF1">
    <property type="entry name" value="NUCLEOPORIN POM152"/>
    <property type="match status" value="1"/>
</dbReference>
<keyword evidence="2" id="KW-1133">Transmembrane helix</keyword>
<feature type="domain" description="Nucleoporin POM152 Ig-like" evidence="5">
    <location>
        <begin position="672"/>
        <end position="759"/>
    </location>
</feature>
<name>A0A1Y1V0I9_9FUNG</name>
<feature type="transmembrane region" description="Helical" evidence="2">
    <location>
        <begin position="41"/>
        <end position="58"/>
    </location>
</feature>
<keyword evidence="2" id="KW-0472">Membrane</keyword>
<protein>
    <recommendedName>
        <fullName evidence="10">Nucleoporin Pom152</fullName>
    </recommendedName>
</protein>
<dbReference type="Pfam" id="PF24519">
    <property type="entry name" value="Ig-like_Pom152_1"/>
    <property type="match status" value="1"/>
</dbReference>
<feature type="domain" description="Nucleoporin POM152 immunoglobulin-like" evidence="3">
    <location>
        <begin position="803"/>
        <end position="880"/>
    </location>
</feature>
<sequence>MDAISQRKLVAAVAVGIVSKQLYDIYGYFFEHNSGYSSTTLIHWCIIYICFFLSLWFFQVERLQFRFLAIIVFSILSIFWNIGIFEVTKFLHGEPYSLTILKNDAPVVITQEKESIKIDHNENLGSHYIHFVPYARGVFNPNGDAFCISDYNTKVEVPLLIKGVPPYKIKYEFTNFNTNKTTINEHEFSVTNEKINIDDKPKVRRHVLPIKAPGKVHLISVSDEIYGEGKVDTKNSKDAYIINCPNASLTESFVEVCVEDSYDINFLASGFGPLNVYYTKKVNNEDAILNMFQSGTISKENDVQKQHEIRDSIHFDFPTPGSYLFKIATVMDNLNNTVWYTNNKLTLSKIPGYEVFSNNAKDISTLINVRPKPTAKLESKDTNLLLNQKAKVKVILEGTGPWTITYAFLEDKTEIVPELIEKNKIVIDNIQQNNYVINIDKPGIFKLLSVTDAYCKGEILLPSDSLVQLIYPPEVEITKEPIYESCPDPIGMRFNVTFVGEPPFKLKYSYTNENTGESKIENIISNQSRFIFNGTPKVPGKYAYSFLSLNDANYFNVPVNITETTFPVHPPSDAIFLKTDKIYSCVGETVTLPIRLSGTGPWSLTYDILYGRIRTSKTISNISSSNYDLITEKFDQSGSYSYELSSIIDANGCIKNIQHSSPIIIEVFGHTPKAYFAGETDESRRQYITLDDPNGVYLPVRLEGKPPFDLNYTLINEDKLIVDKSIWNQNALLKVYKPGVYELRGIHDKYCPGIVENPRQFEVRGILRPTIEIVENEVTKICKSEDSCILSRTTICENESDSLGIKMTGKPPFIVKYSITDEKGKESVFTETLSQYDSRLSLYSKAVKGNYTIKILSIADANYSKPSKVNEVVQQEVKSKPRASFITNKKLFQCVGEDTSDLEIVLQGETPFTVKFSYRYNGKHDTFEIKDINTQIFKFSINEYIKDVGIYSFYIRNVIDGSGCIYEEEETNDKAAFVEVSDVAKIWSTSAPEVCVGDMLYYTLSGIGPFKVYYSLNDGEEVPVTASDNQLKLRTGEPGIVTITRACNVMGCCSKPIGLSHVIHSWPTAKINDGKDIIEELREDEGDMGKIRVDFTGVPPFDFTYSHKILNVGIHKSSDINSISPQDIKSEKQVSIVGINDYKYVFESSEEGLYMVSSISDKYCGNRQSYSNQSEEKVEDSSNTKDKKTGESN</sequence>
<evidence type="ECO:0008006" key="10">
    <source>
        <dbReference type="Google" id="ProtNLM"/>
    </source>
</evidence>
<evidence type="ECO:0000256" key="1">
    <source>
        <dbReference type="SAM" id="MobiDB-lite"/>
    </source>
</evidence>
<feature type="transmembrane region" description="Helical" evidence="2">
    <location>
        <begin position="9"/>
        <end position="29"/>
    </location>
</feature>
<keyword evidence="9" id="KW-1185">Reference proteome</keyword>
<dbReference type="InterPro" id="IPR056540">
    <property type="entry name" value="TMD_POM152"/>
</dbReference>
<dbReference type="STRING" id="1754191.A0A1Y1V0I9"/>
<dbReference type="Pfam" id="PF24312">
    <property type="entry name" value="Ig-like_POM152"/>
    <property type="match status" value="2"/>
</dbReference>
<dbReference type="PANTHER" id="PTHR28206">
    <property type="entry name" value="NUCLEOPORIN POM152"/>
    <property type="match status" value="1"/>
</dbReference>
<feature type="domain" description="Nucleoporin POM152 immunoglobulin-like" evidence="3">
    <location>
        <begin position="472"/>
        <end position="566"/>
    </location>
</feature>
<feature type="domain" description="Nucleoporin POM152 first Ig-like" evidence="6">
    <location>
        <begin position="138"/>
        <end position="224"/>
    </location>
</feature>
<feature type="compositionally biased region" description="Basic and acidic residues" evidence="1">
    <location>
        <begin position="1174"/>
        <end position="1193"/>
    </location>
</feature>